<reference evidence="2 3" key="1">
    <citation type="submission" date="2018-12" db="EMBL/GenBank/DDBJ databases">
        <authorList>
            <person name="Tiukova I."/>
            <person name="Dainat J."/>
        </authorList>
    </citation>
    <scope>NUCLEOTIDE SEQUENCE [LARGE SCALE GENOMIC DNA]</scope>
</reference>
<dbReference type="Proteomes" id="UP000290900">
    <property type="component" value="Unassembled WGS sequence"/>
</dbReference>
<accession>A0A448YNF9</accession>
<evidence type="ECO:0000313" key="3">
    <source>
        <dbReference type="Proteomes" id="UP000290900"/>
    </source>
</evidence>
<dbReference type="AlphaFoldDB" id="A0A448YNF9"/>
<sequence>MDATTNASRSVHFFEFGNGQGPSGVEDSEETANTGKVDLVLDIDGSEEAEVSNGEGPTPEISEGYDASTGENFKRHKRRKV</sequence>
<name>A0A448YNF9_BRENA</name>
<evidence type="ECO:0000256" key="1">
    <source>
        <dbReference type="SAM" id="MobiDB-lite"/>
    </source>
</evidence>
<keyword evidence="3" id="KW-1185">Reference proteome</keyword>
<proteinExistence type="predicted"/>
<feature type="region of interest" description="Disordered" evidence="1">
    <location>
        <begin position="1"/>
        <end position="81"/>
    </location>
</feature>
<evidence type="ECO:0000313" key="2">
    <source>
        <dbReference type="EMBL" id="VEU22475.1"/>
    </source>
</evidence>
<gene>
    <name evidence="2" type="ORF">BRENAR_LOCUS3206</name>
</gene>
<dbReference type="InParanoid" id="A0A448YNF9"/>
<organism evidence="2 3">
    <name type="scientific">Brettanomyces naardenensis</name>
    <name type="common">Yeast</name>
    <dbReference type="NCBI Taxonomy" id="13370"/>
    <lineage>
        <taxon>Eukaryota</taxon>
        <taxon>Fungi</taxon>
        <taxon>Dikarya</taxon>
        <taxon>Ascomycota</taxon>
        <taxon>Saccharomycotina</taxon>
        <taxon>Pichiomycetes</taxon>
        <taxon>Pichiales</taxon>
        <taxon>Pichiaceae</taxon>
        <taxon>Brettanomyces</taxon>
    </lineage>
</organism>
<dbReference type="EMBL" id="CAACVR010000023">
    <property type="protein sequence ID" value="VEU22475.1"/>
    <property type="molecule type" value="Genomic_DNA"/>
</dbReference>
<protein>
    <submittedName>
        <fullName evidence="2">DEKNAAC103541</fullName>
    </submittedName>
</protein>